<feature type="region of interest" description="Disordered" evidence="1">
    <location>
        <begin position="386"/>
        <end position="406"/>
    </location>
</feature>
<dbReference type="RefSeq" id="XP_002296158.1">
    <property type="nucleotide sequence ID" value="XM_002296122.1"/>
</dbReference>
<name>B5YMV2_THAPS</name>
<keyword evidence="2" id="KW-1133">Transmembrane helix</keyword>
<feature type="transmembrane region" description="Helical" evidence="2">
    <location>
        <begin position="1039"/>
        <end position="1059"/>
    </location>
</feature>
<evidence type="ECO:0000256" key="1">
    <source>
        <dbReference type="SAM" id="MobiDB-lite"/>
    </source>
</evidence>
<keyword evidence="2" id="KW-0472">Membrane</keyword>
<sequence length="1072" mass="115190">MVYVAGTNTDRASRPSDAAYPSVAYSLPSASANVYSSSTVSSYYGSSSPQSSGWKSGTLGNNFNGTLNGCLSPSTNLGLRKRDGVAILTCLFLLRLAFTPSDTAVTSSGGLVNFADSSISASMELAFYSPFQSHPPRMKSDETKSRRRGEVGERTARPVPLDIDGDGVVEAMVVPVFMKREQVLKEKEMDMLEKPKGIIASKFGNIQVDEAELNGWEETGSWGLRVLNLKPLHHRDADEKEGVIAGPFAPRSMFLSPLLLQSTKQSLDDKSAKNNNSKAYPIKLLSMQIPIQRSQLGEEEKSRQRHKKSNEGSSGIYGTGSGPPPKNDPKHKDYDRTRHYFCGRDWHHASQSCHKHCGGGIASECGEGEGCYADTPCDAFLAGEGDTSSKDFDSNEGQTEMALTPRGTLPGITTVWSDGSVSLHVITADVNASEEGTSKQEHRGKRTRYKHKRPELELRQLWRVYPLNQNAVNTKTQGDNVVNFDELGLTFESSEIFGAATAGSDKVGGEATNIKAGAHGAVIMGGRYVLTSPDGKQHPLKMSFHALDALSGASLWELEGFTGAAKDSTNKSKKNKDFPAIPIIHTTSSARRRSHLPTEDTLDPDFDNDNAFIEGDLSSSEECISHFRSSVLDEESGALPHEYWDDGEYGSISVGRFERNKKSSGGKRTKPFGKKPNPLSTASGVLGGGARAGTTNAGSSATARQMKRSSDVVGSGGIAGGKSWQSDLFHRSVPQRLISQQRYNAFHPRSGKPNVIIFHGRDGLAVLSLKNGRPVCHISLMDHALYADLDKDGIIDMVQVVTSPEALSKSGGIQSLIERVTKSDNDNDEGRKTRERRTKLDAPVVCHALVTSGLPPREEVFTAPLCLGGPLMSIDPKRPQAGLSAAPPLLVEGSLGYGNDVVFAMNNGVVVRYDSNGREVWRKGGLKDGTPSWKASSNAFLGRIEFGAVKSHSSVSASSHRNQHRPGSPVRPILLSGEDGAALISSASGNVLSSVVYPQSVVAQPMLSDLNGDGTDDLLVVSADGIWGYRVVVQTGRSGFFSIIVVTIVVGVALAALVHKTSNSSQRSMDDY</sequence>
<protein>
    <submittedName>
        <fullName evidence="3">Uncharacterized protein</fullName>
    </submittedName>
</protein>
<dbReference type="PANTHER" id="PTHR34284:SF1">
    <property type="entry name" value="FG-GAP REPEAT-CONTAINING PROTEIN"/>
    <property type="match status" value="1"/>
</dbReference>
<evidence type="ECO:0000256" key="2">
    <source>
        <dbReference type="SAM" id="Phobius"/>
    </source>
</evidence>
<gene>
    <name evidence="3" type="ORF">THAPS_23450</name>
</gene>
<feature type="compositionally biased region" description="Basic residues" evidence="1">
    <location>
        <begin position="662"/>
        <end position="673"/>
    </location>
</feature>
<keyword evidence="4" id="KW-1185">Reference proteome</keyword>
<proteinExistence type="predicted"/>
<dbReference type="PANTHER" id="PTHR34284">
    <property type="entry name" value="FG-GAP REPEAT-CONTAINING PROTEIN"/>
    <property type="match status" value="1"/>
</dbReference>
<feature type="compositionally biased region" description="Low complexity" evidence="1">
    <location>
        <begin position="692"/>
        <end position="704"/>
    </location>
</feature>
<accession>B5YMV2</accession>
<evidence type="ECO:0000313" key="4">
    <source>
        <dbReference type="Proteomes" id="UP000001449"/>
    </source>
</evidence>
<dbReference type="OMA" id="IDWHEAS"/>
<evidence type="ECO:0000313" key="3">
    <source>
        <dbReference type="EMBL" id="ACI64875.1"/>
    </source>
</evidence>
<feature type="region of interest" description="Disordered" evidence="1">
    <location>
        <begin position="655"/>
        <end position="718"/>
    </location>
</feature>
<feature type="compositionally biased region" description="Basic and acidic residues" evidence="1">
    <location>
        <begin position="138"/>
        <end position="156"/>
    </location>
</feature>
<dbReference type="GeneID" id="7444094"/>
<reference evidence="3 4" key="1">
    <citation type="journal article" date="2004" name="Science">
        <title>The genome of the diatom Thalassiosira pseudonana: ecology, evolution, and metabolism.</title>
        <authorList>
            <person name="Armbrust E.V."/>
            <person name="Berges J.A."/>
            <person name="Bowler C."/>
            <person name="Green B.R."/>
            <person name="Martinez D."/>
            <person name="Putnam N.H."/>
            <person name="Zhou S."/>
            <person name="Allen A.E."/>
            <person name="Apt K.E."/>
            <person name="Bechner M."/>
            <person name="Brzezinski M.A."/>
            <person name="Chaal B.K."/>
            <person name="Chiovitti A."/>
            <person name="Davis A.K."/>
            <person name="Demarest M.S."/>
            <person name="Detter J.C."/>
            <person name="Glavina T."/>
            <person name="Goodstein D."/>
            <person name="Hadi M.Z."/>
            <person name="Hellsten U."/>
            <person name="Hildebrand M."/>
            <person name="Jenkins B.D."/>
            <person name="Jurka J."/>
            <person name="Kapitonov V.V."/>
            <person name="Kroger N."/>
            <person name="Lau W.W."/>
            <person name="Lane T.W."/>
            <person name="Larimer F.W."/>
            <person name="Lippmeier J.C."/>
            <person name="Lucas S."/>
            <person name="Medina M."/>
            <person name="Montsant A."/>
            <person name="Obornik M."/>
            <person name="Parker M.S."/>
            <person name="Palenik B."/>
            <person name="Pazour G.J."/>
            <person name="Richardson P.M."/>
            <person name="Rynearson T.A."/>
            <person name="Saito M.A."/>
            <person name="Schwartz D.C."/>
            <person name="Thamatrakoln K."/>
            <person name="Valentin K."/>
            <person name="Vardi A."/>
            <person name="Wilkerson F.P."/>
            <person name="Rokhsar D.S."/>
        </authorList>
    </citation>
    <scope>NUCLEOTIDE SEQUENCE [LARGE SCALE GENOMIC DNA]</scope>
    <source>
        <strain evidence="3 4">CCMP1335</strain>
    </source>
</reference>
<keyword evidence="2" id="KW-0812">Transmembrane</keyword>
<dbReference type="EMBL" id="CP001160">
    <property type="protein sequence ID" value="ACI64875.1"/>
    <property type="molecule type" value="Genomic_DNA"/>
</dbReference>
<reference evidence="3 4" key="2">
    <citation type="journal article" date="2008" name="Nature">
        <title>The Phaeodactylum genome reveals the evolutionary history of diatom genomes.</title>
        <authorList>
            <person name="Bowler C."/>
            <person name="Allen A.E."/>
            <person name="Badger J.H."/>
            <person name="Grimwood J."/>
            <person name="Jabbari K."/>
            <person name="Kuo A."/>
            <person name="Maheswari U."/>
            <person name="Martens C."/>
            <person name="Maumus F."/>
            <person name="Otillar R.P."/>
            <person name="Rayko E."/>
            <person name="Salamov A."/>
            <person name="Vandepoele K."/>
            <person name="Beszteri B."/>
            <person name="Gruber A."/>
            <person name="Heijde M."/>
            <person name="Katinka M."/>
            <person name="Mock T."/>
            <person name="Valentin K."/>
            <person name="Verret F."/>
            <person name="Berges J.A."/>
            <person name="Brownlee C."/>
            <person name="Cadoret J.P."/>
            <person name="Chiovitti A."/>
            <person name="Choi C.J."/>
            <person name="Coesel S."/>
            <person name="De Martino A."/>
            <person name="Detter J.C."/>
            <person name="Durkin C."/>
            <person name="Falciatore A."/>
            <person name="Fournet J."/>
            <person name="Haruta M."/>
            <person name="Huysman M.J."/>
            <person name="Jenkins B.D."/>
            <person name="Jiroutova K."/>
            <person name="Jorgensen R.E."/>
            <person name="Joubert Y."/>
            <person name="Kaplan A."/>
            <person name="Kroger N."/>
            <person name="Kroth P.G."/>
            <person name="La Roche J."/>
            <person name="Lindquist E."/>
            <person name="Lommer M."/>
            <person name="Martin-Jezequel V."/>
            <person name="Lopez P.J."/>
            <person name="Lucas S."/>
            <person name="Mangogna M."/>
            <person name="McGinnis K."/>
            <person name="Medlin L.K."/>
            <person name="Montsant A."/>
            <person name="Oudot-Le Secq M.P."/>
            <person name="Napoli C."/>
            <person name="Obornik M."/>
            <person name="Parker M.S."/>
            <person name="Petit J.L."/>
            <person name="Porcel B.M."/>
            <person name="Poulsen N."/>
            <person name="Robison M."/>
            <person name="Rychlewski L."/>
            <person name="Rynearson T.A."/>
            <person name="Schmutz J."/>
            <person name="Shapiro H."/>
            <person name="Siaut M."/>
            <person name="Stanley M."/>
            <person name="Sussman M.R."/>
            <person name="Taylor A.R."/>
            <person name="Vardi A."/>
            <person name="von Dassow P."/>
            <person name="Vyverman W."/>
            <person name="Willis A."/>
            <person name="Wyrwicz L.S."/>
            <person name="Rokhsar D.S."/>
            <person name="Weissenbach J."/>
            <person name="Armbrust E.V."/>
            <person name="Green B.R."/>
            <person name="Van de Peer Y."/>
            <person name="Grigoriev I.V."/>
        </authorList>
    </citation>
    <scope>NUCLEOTIDE SEQUENCE [LARGE SCALE GENOMIC DNA]</scope>
    <source>
        <strain evidence="3 4">CCMP1335</strain>
    </source>
</reference>
<dbReference type="Proteomes" id="UP000001449">
    <property type="component" value="Chromosome 7"/>
</dbReference>
<feature type="region of interest" description="Disordered" evidence="1">
    <location>
        <begin position="294"/>
        <end position="332"/>
    </location>
</feature>
<dbReference type="SUPFAM" id="SSF69318">
    <property type="entry name" value="Integrin alpha N-terminal domain"/>
    <property type="match status" value="1"/>
</dbReference>
<organism evidence="3 4">
    <name type="scientific">Thalassiosira pseudonana</name>
    <name type="common">Marine diatom</name>
    <name type="synonym">Cyclotella nana</name>
    <dbReference type="NCBI Taxonomy" id="35128"/>
    <lineage>
        <taxon>Eukaryota</taxon>
        <taxon>Sar</taxon>
        <taxon>Stramenopiles</taxon>
        <taxon>Ochrophyta</taxon>
        <taxon>Bacillariophyta</taxon>
        <taxon>Coscinodiscophyceae</taxon>
        <taxon>Thalassiosirophycidae</taxon>
        <taxon>Thalassiosirales</taxon>
        <taxon>Thalassiosiraceae</taxon>
        <taxon>Thalassiosira</taxon>
    </lineage>
</organism>
<dbReference type="KEGG" id="tps:THAPS_23450"/>
<dbReference type="InterPro" id="IPR028994">
    <property type="entry name" value="Integrin_alpha_N"/>
</dbReference>
<feature type="region of interest" description="Disordered" evidence="1">
    <location>
        <begin position="134"/>
        <end position="159"/>
    </location>
</feature>
<dbReference type="InParanoid" id="B5YMV2"/>
<dbReference type="PaxDb" id="35128-Thaps23450"/>
<dbReference type="HOGENOM" id="CLU_287522_0_0_1"/>
<dbReference type="AlphaFoldDB" id="B5YMV2"/>